<gene>
    <name evidence="2" type="ORF">Pmar_PMAR023329</name>
</gene>
<dbReference type="EMBL" id="GG673688">
    <property type="protein sequence ID" value="EER15006.1"/>
    <property type="molecule type" value="Genomic_DNA"/>
</dbReference>
<reference evidence="2 3" key="1">
    <citation type="submission" date="2008-07" db="EMBL/GenBank/DDBJ databases">
        <authorList>
            <person name="El-Sayed N."/>
            <person name="Caler E."/>
            <person name="Inman J."/>
            <person name="Amedeo P."/>
            <person name="Hass B."/>
            <person name="Wortman J."/>
        </authorList>
    </citation>
    <scope>NUCLEOTIDE SEQUENCE [LARGE SCALE GENOMIC DNA]</scope>
    <source>
        <strain evidence="3">ATCC 50983 / TXsc</strain>
    </source>
</reference>
<evidence type="ECO:0000313" key="3">
    <source>
        <dbReference type="Proteomes" id="UP000007800"/>
    </source>
</evidence>
<keyword evidence="3" id="KW-1185">Reference proteome</keyword>
<organism evidence="3">
    <name type="scientific">Perkinsus marinus (strain ATCC 50983 / TXsc)</name>
    <dbReference type="NCBI Taxonomy" id="423536"/>
    <lineage>
        <taxon>Eukaryota</taxon>
        <taxon>Sar</taxon>
        <taxon>Alveolata</taxon>
        <taxon>Perkinsozoa</taxon>
        <taxon>Perkinsea</taxon>
        <taxon>Perkinsida</taxon>
        <taxon>Perkinsidae</taxon>
        <taxon>Perkinsus</taxon>
    </lineage>
</organism>
<feature type="compositionally biased region" description="Polar residues" evidence="1">
    <location>
        <begin position="129"/>
        <end position="141"/>
    </location>
</feature>
<feature type="compositionally biased region" description="Polar residues" evidence="1">
    <location>
        <begin position="63"/>
        <end position="79"/>
    </location>
</feature>
<dbReference type="Proteomes" id="UP000007800">
    <property type="component" value="Unassembled WGS sequence"/>
</dbReference>
<feature type="region of interest" description="Disordered" evidence="1">
    <location>
        <begin position="1"/>
        <end position="144"/>
    </location>
</feature>
<evidence type="ECO:0000256" key="1">
    <source>
        <dbReference type="SAM" id="MobiDB-lite"/>
    </source>
</evidence>
<name>C5KK94_PERM5</name>
<accession>C5KK94</accession>
<protein>
    <submittedName>
        <fullName evidence="2">Uncharacterized protein</fullName>
    </submittedName>
</protein>
<dbReference type="InParanoid" id="C5KK94"/>
<dbReference type="OMA" id="NAISTHK"/>
<evidence type="ECO:0000313" key="2">
    <source>
        <dbReference type="EMBL" id="EER15006.1"/>
    </source>
</evidence>
<sequence length="549" mass="60321">MSSSQINQEDASPDQHFYSPDSLLSSEKTESTLRRSGRLQGHLPPPDPSLITRAHSSAEVVQHANNDTEVNSHVHNNISDDPALKLPSTRNNDINDNDDLPHDNHVNDDHGEPPYAESMEEELQDAIPQHSQPSTISTTPGAQPHDLHLRLLRPRTSTTPDANVIADQPPPVLTSLPPRYSEHHVRQYQSSAVDNVPNNHKSYPAGTGLQHNHPQYHTRGAAMRDQAQGAEAAPRFGRGTLPLVDLTTTTTPTPNPNDAATVAALHAVTDALANITDRLMKLEEKSNAPSTLNVVDTAKNAISTHKTSIAPTNSVRISPVASATCLDSHDDNLYTDALTKAMLTASRIRPTPDSQLFTGASDKNVETFLHEITSDFRYILSDSNMKIALLLSSMSQPTIAHVTSLYTAKYGSITETVGIDADTFLSRLIEVLREAYTTSTAHMDARLSWESLLLQGHVSFVDFINKFQKLRTEVGALRGRIIEPAEALGRLWGCLPPSLRNWASDYLPPPAAQDLTERQLHLNHVYKPTTVFAVVNLVIEQPRVLHLNH</sequence>
<dbReference type="GeneID" id="9061890"/>
<feature type="compositionally biased region" description="Basic and acidic residues" evidence="1">
    <location>
        <begin position="99"/>
        <end position="112"/>
    </location>
</feature>
<dbReference type="AlphaFoldDB" id="C5KK94"/>
<dbReference type="RefSeq" id="XP_002783210.1">
    <property type="nucleotide sequence ID" value="XM_002783164.1"/>
</dbReference>
<proteinExistence type="predicted"/>
<feature type="compositionally biased region" description="Polar residues" evidence="1">
    <location>
        <begin position="1"/>
        <end position="10"/>
    </location>
</feature>